<dbReference type="CDD" id="cd01174">
    <property type="entry name" value="ribokinase"/>
    <property type="match status" value="1"/>
</dbReference>
<dbReference type="STRING" id="1416778.SAMN05443633_10316"/>
<dbReference type="PANTHER" id="PTHR10584:SF166">
    <property type="entry name" value="RIBOKINASE"/>
    <property type="match status" value="1"/>
</dbReference>
<dbReference type="InterPro" id="IPR002139">
    <property type="entry name" value="Ribo/fructo_kinase"/>
</dbReference>
<proteinExistence type="predicted"/>
<keyword evidence="11" id="KW-1185">Reference proteome</keyword>
<keyword evidence="3" id="KW-0547">Nucleotide-binding</keyword>
<evidence type="ECO:0000256" key="3">
    <source>
        <dbReference type="ARBA" id="ARBA00022741"/>
    </source>
</evidence>
<dbReference type="GO" id="GO:0004747">
    <property type="term" value="F:ribokinase activity"/>
    <property type="evidence" value="ECO:0007669"/>
    <property type="project" value="InterPro"/>
</dbReference>
<dbReference type="InterPro" id="IPR029056">
    <property type="entry name" value="Ribokinase-like"/>
</dbReference>
<dbReference type="Proteomes" id="UP000184518">
    <property type="component" value="Unassembled WGS sequence"/>
</dbReference>
<keyword evidence="8" id="KW-0119">Carbohydrate metabolism</keyword>
<dbReference type="InterPro" id="IPR011611">
    <property type="entry name" value="PfkB_dom"/>
</dbReference>
<dbReference type="GO" id="GO:0006014">
    <property type="term" value="P:D-ribose metabolic process"/>
    <property type="evidence" value="ECO:0007669"/>
    <property type="project" value="InterPro"/>
</dbReference>
<dbReference type="Gene3D" id="3.40.1190.20">
    <property type="match status" value="1"/>
</dbReference>
<evidence type="ECO:0000313" key="10">
    <source>
        <dbReference type="EMBL" id="SHF11419.1"/>
    </source>
</evidence>
<evidence type="ECO:0000256" key="6">
    <source>
        <dbReference type="ARBA" id="ARBA00022842"/>
    </source>
</evidence>
<evidence type="ECO:0000256" key="2">
    <source>
        <dbReference type="ARBA" id="ARBA00022723"/>
    </source>
</evidence>
<dbReference type="InterPro" id="IPR011877">
    <property type="entry name" value="Ribokinase"/>
</dbReference>
<evidence type="ECO:0000256" key="5">
    <source>
        <dbReference type="ARBA" id="ARBA00022840"/>
    </source>
</evidence>
<dbReference type="EMBL" id="FQUT01000003">
    <property type="protein sequence ID" value="SHF11419.1"/>
    <property type="molecule type" value="Genomic_DNA"/>
</dbReference>
<keyword evidence="1" id="KW-0808">Transferase</keyword>
<evidence type="ECO:0000313" key="11">
    <source>
        <dbReference type="Proteomes" id="UP000184518"/>
    </source>
</evidence>
<evidence type="ECO:0000256" key="4">
    <source>
        <dbReference type="ARBA" id="ARBA00022777"/>
    </source>
</evidence>
<evidence type="ECO:0000256" key="7">
    <source>
        <dbReference type="ARBA" id="ARBA00022958"/>
    </source>
</evidence>
<evidence type="ECO:0000256" key="8">
    <source>
        <dbReference type="ARBA" id="ARBA00023277"/>
    </source>
</evidence>
<organism evidence="10 11">
    <name type="scientific">Chryseobacterium arachidis</name>
    <dbReference type="NCBI Taxonomy" id="1416778"/>
    <lineage>
        <taxon>Bacteria</taxon>
        <taxon>Pseudomonadati</taxon>
        <taxon>Bacteroidota</taxon>
        <taxon>Flavobacteriia</taxon>
        <taxon>Flavobacteriales</taxon>
        <taxon>Weeksellaceae</taxon>
        <taxon>Chryseobacterium group</taxon>
        <taxon>Chryseobacterium</taxon>
    </lineage>
</organism>
<evidence type="ECO:0000256" key="1">
    <source>
        <dbReference type="ARBA" id="ARBA00022679"/>
    </source>
</evidence>
<reference evidence="11" key="1">
    <citation type="submission" date="2016-11" db="EMBL/GenBank/DDBJ databases">
        <authorList>
            <person name="Varghese N."/>
            <person name="Submissions S."/>
        </authorList>
    </citation>
    <scope>NUCLEOTIDE SEQUENCE [LARGE SCALE GENOMIC DNA]</scope>
    <source>
        <strain evidence="11">DSM 27619</strain>
    </source>
</reference>
<dbReference type="Pfam" id="PF00294">
    <property type="entry name" value="PfkB"/>
    <property type="match status" value="1"/>
</dbReference>
<dbReference type="AlphaFoldDB" id="A0A1M4Z028"/>
<feature type="domain" description="Carbohydrate kinase PfkB" evidence="9">
    <location>
        <begin position="30"/>
        <end position="311"/>
    </location>
</feature>
<evidence type="ECO:0000259" key="9">
    <source>
        <dbReference type="Pfam" id="PF00294"/>
    </source>
</evidence>
<keyword evidence="5" id="KW-0067">ATP-binding</keyword>
<dbReference type="GO" id="GO:0046872">
    <property type="term" value="F:metal ion binding"/>
    <property type="evidence" value="ECO:0007669"/>
    <property type="project" value="UniProtKB-KW"/>
</dbReference>
<name>A0A1M4Z028_9FLAO</name>
<gene>
    <name evidence="10" type="ORF">SAMN05443633_10316</name>
</gene>
<dbReference type="PANTHER" id="PTHR10584">
    <property type="entry name" value="SUGAR KINASE"/>
    <property type="match status" value="1"/>
</dbReference>
<accession>A0A1M4Z028</accession>
<dbReference type="SUPFAM" id="SSF53613">
    <property type="entry name" value="Ribokinase-like"/>
    <property type="match status" value="1"/>
</dbReference>
<keyword evidence="7" id="KW-0630">Potassium</keyword>
<dbReference type="GO" id="GO:0005829">
    <property type="term" value="C:cytosol"/>
    <property type="evidence" value="ECO:0007669"/>
    <property type="project" value="TreeGrafter"/>
</dbReference>
<sequence length="318" mass="35151">MRDIVLYFYQNLYKIIKLTLNTMNFSSEQPKIIVVGSSSIDLVLETEKVPCGNETVIARNSESYFGGKGANQAVAAARLGASVYFVGCVGMDPLGQQIMRNMVGENVNVGFVFETDRESTGTAYVTTSEGNAAIVVVPAANNYLSVEHVEAADKYFHTADLILIQLEVSMKVIEYTAKKAKRFGKKVGLYASPAQRLSNELLDNVDFIIAKSSELHIIFGEDQREVILKKYFNKVFVRDDVNSTVYFDGTEMKYCRNDEDRTVHKMGMGDAFTAGFAIALCHKNSIEECVKFGNEVSARVSAKKGSQTGLPRISDFIS</sequence>
<keyword evidence="2" id="KW-0479">Metal-binding</keyword>
<protein>
    <submittedName>
        <fullName evidence="10">Ribokinase</fullName>
    </submittedName>
</protein>
<dbReference type="PRINTS" id="PR00990">
    <property type="entry name" value="RIBOKINASE"/>
</dbReference>
<dbReference type="GO" id="GO:0005524">
    <property type="term" value="F:ATP binding"/>
    <property type="evidence" value="ECO:0007669"/>
    <property type="project" value="UniProtKB-KW"/>
</dbReference>
<keyword evidence="4 10" id="KW-0418">Kinase</keyword>
<keyword evidence="6" id="KW-0460">Magnesium</keyword>